<protein>
    <submittedName>
        <fullName evidence="1">Uncharacterized protein</fullName>
    </submittedName>
</protein>
<dbReference type="KEGG" id="clup:CLUP02_00651"/>
<dbReference type="GeneID" id="73334708"/>
<reference evidence="1" key="1">
    <citation type="journal article" date="2021" name="Mol. Plant Microbe Interact.">
        <title>Complete Genome Sequence of the Plant-Pathogenic Fungus Colletotrichum lupini.</title>
        <authorList>
            <person name="Baroncelli R."/>
            <person name="Pensec F."/>
            <person name="Da Lio D."/>
            <person name="Boufleur T."/>
            <person name="Vicente I."/>
            <person name="Sarrocco S."/>
            <person name="Picot A."/>
            <person name="Baraldi E."/>
            <person name="Sukno S."/>
            <person name="Thon M."/>
            <person name="Le Floch G."/>
        </authorList>
    </citation>
    <scope>NUCLEOTIDE SEQUENCE</scope>
    <source>
        <strain evidence="1">IMI 504893</strain>
    </source>
</reference>
<evidence type="ECO:0000313" key="2">
    <source>
        <dbReference type="Proteomes" id="UP000830671"/>
    </source>
</evidence>
<dbReference type="AlphaFoldDB" id="A0A9Q8W8E2"/>
<dbReference type="RefSeq" id="XP_049135655.1">
    <property type="nucleotide sequence ID" value="XM_049279698.1"/>
</dbReference>
<dbReference type="InterPro" id="IPR027417">
    <property type="entry name" value="P-loop_NTPase"/>
</dbReference>
<proteinExistence type="predicted"/>
<organism evidence="1 2">
    <name type="scientific">Colletotrichum lupini</name>
    <dbReference type="NCBI Taxonomy" id="145971"/>
    <lineage>
        <taxon>Eukaryota</taxon>
        <taxon>Fungi</taxon>
        <taxon>Dikarya</taxon>
        <taxon>Ascomycota</taxon>
        <taxon>Pezizomycotina</taxon>
        <taxon>Sordariomycetes</taxon>
        <taxon>Hypocreomycetidae</taxon>
        <taxon>Glomerellales</taxon>
        <taxon>Glomerellaceae</taxon>
        <taxon>Colletotrichum</taxon>
        <taxon>Colletotrichum acutatum species complex</taxon>
    </lineage>
</organism>
<keyword evidence="2" id="KW-1185">Reference proteome</keyword>
<sequence>MVASLTLTTSNHVSMAEHWWTTSEELQAISRCYRQVRAKTVHVSRIQSSNSAMESTYNPLVRPRLR</sequence>
<evidence type="ECO:0000313" key="1">
    <source>
        <dbReference type="EMBL" id="UQC74004.1"/>
    </source>
</evidence>
<dbReference type="Proteomes" id="UP000830671">
    <property type="component" value="Chromosome 1"/>
</dbReference>
<dbReference type="Gene3D" id="3.40.50.300">
    <property type="entry name" value="P-loop containing nucleotide triphosphate hydrolases"/>
    <property type="match status" value="1"/>
</dbReference>
<dbReference type="SUPFAM" id="SSF52540">
    <property type="entry name" value="P-loop containing nucleoside triphosphate hydrolases"/>
    <property type="match status" value="1"/>
</dbReference>
<accession>A0A9Q8W8E2</accession>
<dbReference type="EMBL" id="CP019471">
    <property type="protein sequence ID" value="UQC74004.1"/>
    <property type="molecule type" value="Genomic_DNA"/>
</dbReference>
<gene>
    <name evidence="1" type="ORF">CLUP02_00651</name>
</gene>
<name>A0A9Q8W8E2_9PEZI</name>